<accession>S4NTA5</accession>
<organism evidence="1">
    <name type="scientific">Pararge aegeria</name>
    <name type="common">speckled wood butterfly</name>
    <dbReference type="NCBI Taxonomy" id="116150"/>
    <lineage>
        <taxon>Eukaryota</taxon>
        <taxon>Metazoa</taxon>
        <taxon>Ecdysozoa</taxon>
        <taxon>Arthropoda</taxon>
        <taxon>Hexapoda</taxon>
        <taxon>Insecta</taxon>
        <taxon>Pterygota</taxon>
        <taxon>Neoptera</taxon>
        <taxon>Endopterygota</taxon>
        <taxon>Lepidoptera</taxon>
        <taxon>Glossata</taxon>
        <taxon>Ditrysia</taxon>
        <taxon>Papilionoidea</taxon>
        <taxon>Nymphalidae</taxon>
        <taxon>Satyrinae</taxon>
        <taxon>Satyrini</taxon>
        <taxon>Parargina</taxon>
        <taxon>Pararge</taxon>
    </lineage>
</organism>
<name>S4NTA5_9NEOP</name>
<proteinExistence type="predicted"/>
<dbReference type="AlphaFoldDB" id="S4NTA5"/>
<reference evidence="1" key="1">
    <citation type="journal article" date="2013" name="BMC Genomics">
        <title>Unscrambling butterfly oogenesis.</title>
        <authorList>
            <person name="Carter J.M."/>
            <person name="Baker S.C."/>
            <person name="Pink R."/>
            <person name="Carter D.R."/>
            <person name="Collins A."/>
            <person name="Tomlin J."/>
            <person name="Gibbs M."/>
            <person name="Breuker C.J."/>
        </authorList>
    </citation>
    <scope>NUCLEOTIDE SEQUENCE</scope>
    <source>
        <tissue evidence="1">Ovary</tissue>
    </source>
</reference>
<feature type="non-terminal residue" evidence="1">
    <location>
        <position position="101"/>
    </location>
</feature>
<evidence type="ECO:0000313" key="1">
    <source>
        <dbReference type="EMBL" id="JAA82026.1"/>
    </source>
</evidence>
<protein>
    <submittedName>
        <fullName evidence="1">Uncharacterized protein</fullName>
    </submittedName>
</protein>
<sequence>MVYLSPSEDRLDRLSVDWLWERCCKNLVSALPKCNFCANSFKNLVLPSLNNLFASAFLPESINFCLDNSDINAVFCSKILTTFSFILGSISFSTGFTNIFT</sequence>
<dbReference type="EMBL" id="GAIX01010534">
    <property type="protein sequence ID" value="JAA82026.1"/>
    <property type="molecule type" value="Transcribed_RNA"/>
</dbReference>
<reference evidence="1" key="2">
    <citation type="submission" date="2013-05" db="EMBL/GenBank/DDBJ databases">
        <authorList>
            <person name="Carter J.-M."/>
            <person name="Baker S.C."/>
            <person name="Pink R."/>
            <person name="Carter D.R.F."/>
            <person name="Collins A."/>
            <person name="Tomlin J."/>
            <person name="Gibbs M."/>
            <person name="Breuker C.J."/>
        </authorList>
    </citation>
    <scope>NUCLEOTIDE SEQUENCE</scope>
    <source>
        <tissue evidence="1">Ovary</tissue>
    </source>
</reference>